<dbReference type="Pfam" id="PF13408">
    <property type="entry name" value="Zn_ribbon_recom"/>
    <property type="match status" value="1"/>
</dbReference>
<comment type="caution">
    <text evidence="4">The sequence shown here is derived from an EMBL/GenBank/DDBJ whole genome shotgun (WGS) entry which is preliminary data.</text>
</comment>
<name>A0A939BDU6_9FIRM</name>
<dbReference type="Proteomes" id="UP000774750">
    <property type="component" value="Unassembled WGS sequence"/>
</dbReference>
<dbReference type="InterPro" id="IPR038109">
    <property type="entry name" value="DNA_bind_recomb_sf"/>
</dbReference>
<dbReference type="AlphaFoldDB" id="A0A939BDU6"/>
<reference evidence="4" key="2">
    <citation type="journal article" date="2021" name="Sci. Rep.">
        <title>The distribution of antibiotic resistance genes in chicken gut microbiota commensals.</title>
        <authorList>
            <person name="Juricova H."/>
            <person name="Matiasovicova J."/>
            <person name="Kubasova T."/>
            <person name="Cejkova D."/>
            <person name="Rychlik I."/>
        </authorList>
    </citation>
    <scope>NUCLEOTIDE SEQUENCE</scope>
    <source>
        <strain evidence="4">An559</strain>
    </source>
</reference>
<dbReference type="PANTHER" id="PTHR30461">
    <property type="entry name" value="DNA-INVERTASE FROM LAMBDOID PROPHAGE"/>
    <property type="match status" value="1"/>
</dbReference>
<gene>
    <name evidence="4" type="ORF">H6A12_03460</name>
</gene>
<dbReference type="Pfam" id="PF00239">
    <property type="entry name" value="Resolvase"/>
    <property type="match status" value="1"/>
</dbReference>
<reference evidence="4" key="1">
    <citation type="submission" date="2020-08" db="EMBL/GenBank/DDBJ databases">
        <authorList>
            <person name="Cejkova D."/>
            <person name="Kubasova T."/>
            <person name="Jahodarova E."/>
            <person name="Rychlik I."/>
        </authorList>
    </citation>
    <scope>NUCLEOTIDE SEQUENCE</scope>
    <source>
        <strain evidence="4">An559</strain>
    </source>
</reference>
<dbReference type="Gene3D" id="3.40.50.1390">
    <property type="entry name" value="Resolvase, N-terminal catalytic domain"/>
    <property type="match status" value="1"/>
</dbReference>
<feature type="coiled-coil region" evidence="1">
    <location>
        <begin position="402"/>
        <end position="490"/>
    </location>
</feature>
<proteinExistence type="predicted"/>
<dbReference type="EMBL" id="JACJKY010000004">
    <property type="protein sequence ID" value="MBM6920216.1"/>
    <property type="molecule type" value="Genomic_DNA"/>
</dbReference>
<dbReference type="Pfam" id="PF07508">
    <property type="entry name" value="Recombinase"/>
    <property type="match status" value="1"/>
</dbReference>
<keyword evidence="5" id="KW-1185">Reference proteome</keyword>
<dbReference type="RefSeq" id="WP_204444785.1">
    <property type="nucleotide sequence ID" value="NZ_JACJKY010000004.1"/>
</dbReference>
<dbReference type="InterPro" id="IPR011109">
    <property type="entry name" value="DNA_bind_recombinase_dom"/>
</dbReference>
<dbReference type="CDD" id="cd03768">
    <property type="entry name" value="SR_ResInv"/>
    <property type="match status" value="1"/>
</dbReference>
<evidence type="ECO:0000313" key="4">
    <source>
        <dbReference type="EMBL" id="MBM6920216.1"/>
    </source>
</evidence>
<protein>
    <submittedName>
        <fullName evidence="4">Recombinase family protein</fullName>
    </submittedName>
</protein>
<feature type="domain" description="Recombinase" evidence="3">
    <location>
        <begin position="165"/>
        <end position="328"/>
    </location>
</feature>
<accession>A0A939BDU6</accession>
<dbReference type="PANTHER" id="PTHR30461:SF23">
    <property type="entry name" value="DNA RECOMBINASE-RELATED"/>
    <property type="match status" value="1"/>
</dbReference>
<dbReference type="GO" id="GO:0003677">
    <property type="term" value="F:DNA binding"/>
    <property type="evidence" value="ECO:0007669"/>
    <property type="project" value="InterPro"/>
</dbReference>
<evidence type="ECO:0000256" key="1">
    <source>
        <dbReference type="SAM" id="Coils"/>
    </source>
</evidence>
<dbReference type="Gene3D" id="3.90.1750.20">
    <property type="entry name" value="Putative Large Serine Recombinase, Chain B, Domain 2"/>
    <property type="match status" value="1"/>
</dbReference>
<dbReference type="InterPro" id="IPR025827">
    <property type="entry name" value="Zn_ribbon_recom_dom"/>
</dbReference>
<dbReference type="InterPro" id="IPR006119">
    <property type="entry name" value="Resolv_N"/>
</dbReference>
<dbReference type="PROSITE" id="PS51737">
    <property type="entry name" value="RECOMBINASE_DNA_BIND"/>
    <property type="match status" value="1"/>
</dbReference>
<dbReference type="SUPFAM" id="SSF53041">
    <property type="entry name" value="Resolvase-like"/>
    <property type="match status" value="1"/>
</dbReference>
<dbReference type="InterPro" id="IPR036162">
    <property type="entry name" value="Resolvase-like_N_sf"/>
</dbReference>
<evidence type="ECO:0000313" key="5">
    <source>
        <dbReference type="Proteomes" id="UP000774750"/>
    </source>
</evidence>
<evidence type="ECO:0000259" key="3">
    <source>
        <dbReference type="PROSITE" id="PS51737"/>
    </source>
</evidence>
<keyword evidence="1" id="KW-0175">Coiled coil</keyword>
<dbReference type="SMART" id="SM00857">
    <property type="entry name" value="Resolvase"/>
    <property type="match status" value="1"/>
</dbReference>
<feature type="domain" description="Resolvase/invertase-type recombinase catalytic" evidence="2">
    <location>
        <begin position="8"/>
        <end position="157"/>
    </location>
</feature>
<dbReference type="InterPro" id="IPR050639">
    <property type="entry name" value="SSR_resolvase"/>
</dbReference>
<dbReference type="PROSITE" id="PS51736">
    <property type="entry name" value="RECOMBINASES_3"/>
    <property type="match status" value="1"/>
</dbReference>
<dbReference type="GO" id="GO:0000150">
    <property type="term" value="F:DNA strand exchange activity"/>
    <property type="evidence" value="ECO:0007669"/>
    <property type="project" value="InterPro"/>
</dbReference>
<organism evidence="4 5">
    <name type="scientific">Merdimmobilis hominis</name>
    <dbReference type="NCBI Taxonomy" id="2897707"/>
    <lineage>
        <taxon>Bacteria</taxon>
        <taxon>Bacillati</taxon>
        <taxon>Bacillota</taxon>
        <taxon>Clostridia</taxon>
        <taxon>Eubacteriales</taxon>
        <taxon>Oscillospiraceae</taxon>
        <taxon>Merdimmobilis</taxon>
    </lineage>
</organism>
<evidence type="ECO:0000259" key="2">
    <source>
        <dbReference type="PROSITE" id="PS51736"/>
    </source>
</evidence>
<sequence>METNAPHRIAIYSRKSKFTGKGESIGNQIEMCKNYIRLHYPGFSEEDILVYEDEGYSGKNTQRPQFKKMMNDGKHHKFDAVVCYRLDRVSRNIKDFAELIQELQQLNISFVSINEQFDTSSPIGRAMMFICSVFSQLERETIAERIRDNMRELAKSGRWLGGTTPTGYKSKELVGSITVDGKVRKAFKLDIIKQEAELVKLIFDKFIETNSLTKTETYLRQQHIKTKNNRDFSRFSISNILRNPVYMIADKEAWNYFERLGVELFSEESAFDGVHGIMAYSKTIQTTGKSNQLKDVKDWIIAVGKHKGLISGAQWVQVQKMLDQNKSKSYHKPKSNVALLSGLLFCGDCGAYMRPKLSSRLNANGERIYDYLCETKEKTRSQDCKMKRPNGNELDRLVCEQIKALSEDHSAFLKELEQARKSLEEHQGDFDQRLDELKKAQKETERKIQSLVETLADTAGSAAKYITEQINELDKENESLKEQIENMENLTMGQSLTDLEFDILKEMLKNFSSSFDTMSVEQKRSALRSFVKRIVWDGETVHIFLFGADDKGIDFSNPASEMEEPQGEDFK</sequence>